<gene>
    <name evidence="1" type="ORF">HNQ64_003273</name>
</gene>
<sequence>MPPERKRRPSFRAAAALPIGSARTPQEKVLYQRLAAIAQGQADEVTTRETLIELAVRDTLQRDRSGQPTGHAAGSLT</sequence>
<keyword evidence="2" id="KW-1185">Reference proteome</keyword>
<name>A0A7W8DQP2_9BACT</name>
<dbReference type="EMBL" id="JACHIF010000007">
    <property type="protein sequence ID" value="MBB5039004.1"/>
    <property type="molecule type" value="Genomic_DNA"/>
</dbReference>
<reference evidence="1 2" key="1">
    <citation type="submission" date="2020-08" db="EMBL/GenBank/DDBJ databases">
        <title>Genomic Encyclopedia of Type Strains, Phase IV (KMG-IV): sequencing the most valuable type-strain genomes for metagenomic binning, comparative biology and taxonomic classification.</title>
        <authorList>
            <person name="Goeker M."/>
        </authorList>
    </citation>
    <scope>NUCLEOTIDE SEQUENCE [LARGE SCALE GENOMIC DNA]</scope>
    <source>
        <strain evidence="1 2">DSM 12251</strain>
    </source>
</reference>
<organism evidence="1 2">
    <name type="scientific">Prosthecobacter dejongeii</name>
    <dbReference type="NCBI Taxonomy" id="48465"/>
    <lineage>
        <taxon>Bacteria</taxon>
        <taxon>Pseudomonadati</taxon>
        <taxon>Verrucomicrobiota</taxon>
        <taxon>Verrucomicrobiia</taxon>
        <taxon>Verrucomicrobiales</taxon>
        <taxon>Verrucomicrobiaceae</taxon>
        <taxon>Prosthecobacter</taxon>
    </lineage>
</organism>
<comment type="caution">
    <text evidence="1">The sequence shown here is derived from an EMBL/GenBank/DDBJ whole genome shotgun (WGS) entry which is preliminary data.</text>
</comment>
<accession>A0A7W8DQP2</accession>
<evidence type="ECO:0000313" key="2">
    <source>
        <dbReference type="Proteomes" id="UP000534294"/>
    </source>
</evidence>
<evidence type="ECO:0000313" key="1">
    <source>
        <dbReference type="EMBL" id="MBB5039004.1"/>
    </source>
</evidence>
<feature type="non-terminal residue" evidence="1">
    <location>
        <position position="77"/>
    </location>
</feature>
<dbReference type="AlphaFoldDB" id="A0A7W8DQP2"/>
<protein>
    <submittedName>
        <fullName evidence="1">Uncharacterized protein</fullName>
    </submittedName>
</protein>
<proteinExistence type="predicted"/>
<dbReference type="Proteomes" id="UP000534294">
    <property type="component" value="Unassembled WGS sequence"/>
</dbReference>